<proteinExistence type="predicted"/>
<keyword evidence="2" id="KW-1185">Reference proteome</keyword>
<dbReference type="Proteomes" id="UP001270362">
    <property type="component" value="Unassembled WGS sequence"/>
</dbReference>
<evidence type="ECO:0000313" key="2">
    <source>
        <dbReference type="Proteomes" id="UP001270362"/>
    </source>
</evidence>
<dbReference type="AlphaFoldDB" id="A0AAE1C9S7"/>
<sequence>MRASLRRGQPRLLPRLRSLPLRRSGFSLAAPASGLSWHILTIGDGRVVVGSLGRKKSRARDARASQHVTDTQTQRVHVFAKLSIHIFVGSKGHGRGPFHFLLECQIASNKICTSHTACDMQASHSLLHHAPRTERWQRKKRRILSHRDGMCQKFPSQPKPTRSGQVCSFQLAKT</sequence>
<dbReference type="EMBL" id="JAULSO010000003">
    <property type="protein sequence ID" value="KAK3684770.1"/>
    <property type="molecule type" value="Genomic_DNA"/>
</dbReference>
<comment type="caution">
    <text evidence="1">The sequence shown here is derived from an EMBL/GenBank/DDBJ whole genome shotgun (WGS) entry which is preliminary data.</text>
</comment>
<accession>A0AAE1C9S7</accession>
<reference evidence="1" key="1">
    <citation type="journal article" date="2023" name="Mol. Phylogenet. Evol.">
        <title>Genome-scale phylogeny and comparative genomics of the fungal order Sordariales.</title>
        <authorList>
            <person name="Hensen N."/>
            <person name="Bonometti L."/>
            <person name="Westerberg I."/>
            <person name="Brannstrom I.O."/>
            <person name="Guillou S."/>
            <person name="Cros-Aarteil S."/>
            <person name="Calhoun S."/>
            <person name="Haridas S."/>
            <person name="Kuo A."/>
            <person name="Mondo S."/>
            <person name="Pangilinan J."/>
            <person name="Riley R."/>
            <person name="LaButti K."/>
            <person name="Andreopoulos B."/>
            <person name="Lipzen A."/>
            <person name="Chen C."/>
            <person name="Yan M."/>
            <person name="Daum C."/>
            <person name="Ng V."/>
            <person name="Clum A."/>
            <person name="Steindorff A."/>
            <person name="Ohm R.A."/>
            <person name="Martin F."/>
            <person name="Silar P."/>
            <person name="Natvig D.O."/>
            <person name="Lalanne C."/>
            <person name="Gautier V."/>
            <person name="Ament-Velasquez S.L."/>
            <person name="Kruys A."/>
            <person name="Hutchinson M.I."/>
            <person name="Powell A.J."/>
            <person name="Barry K."/>
            <person name="Miller A.N."/>
            <person name="Grigoriev I.V."/>
            <person name="Debuchy R."/>
            <person name="Gladieux P."/>
            <person name="Hiltunen Thoren M."/>
            <person name="Johannesson H."/>
        </authorList>
    </citation>
    <scope>NUCLEOTIDE SEQUENCE</scope>
    <source>
        <strain evidence="1">CBS 314.62</strain>
    </source>
</reference>
<organism evidence="1 2">
    <name type="scientific">Podospora appendiculata</name>
    <dbReference type="NCBI Taxonomy" id="314037"/>
    <lineage>
        <taxon>Eukaryota</taxon>
        <taxon>Fungi</taxon>
        <taxon>Dikarya</taxon>
        <taxon>Ascomycota</taxon>
        <taxon>Pezizomycotina</taxon>
        <taxon>Sordariomycetes</taxon>
        <taxon>Sordariomycetidae</taxon>
        <taxon>Sordariales</taxon>
        <taxon>Podosporaceae</taxon>
        <taxon>Podospora</taxon>
    </lineage>
</organism>
<evidence type="ECO:0000313" key="1">
    <source>
        <dbReference type="EMBL" id="KAK3684770.1"/>
    </source>
</evidence>
<gene>
    <name evidence="1" type="ORF">B0T22DRAFT_464083</name>
</gene>
<name>A0AAE1C9S7_9PEZI</name>
<reference evidence="1" key="2">
    <citation type="submission" date="2023-06" db="EMBL/GenBank/DDBJ databases">
        <authorList>
            <consortium name="Lawrence Berkeley National Laboratory"/>
            <person name="Haridas S."/>
            <person name="Hensen N."/>
            <person name="Bonometti L."/>
            <person name="Westerberg I."/>
            <person name="Brannstrom I.O."/>
            <person name="Guillou S."/>
            <person name="Cros-Aarteil S."/>
            <person name="Calhoun S."/>
            <person name="Kuo A."/>
            <person name="Mondo S."/>
            <person name="Pangilinan J."/>
            <person name="Riley R."/>
            <person name="Labutti K."/>
            <person name="Andreopoulos B."/>
            <person name="Lipzen A."/>
            <person name="Chen C."/>
            <person name="Yanf M."/>
            <person name="Daum C."/>
            <person name="Ng V."/>
            <person name="Clum A."/>
            <person name="Steindorff A."/>
            <person name="Ohm R."/>
            <person name="Martin F."/>
            <person name="Silar P."/>
            <person name="Natvig D."/>
            <person name="Lalanne C."/>
            <person name="Gautier V."/>
            <person name="Ament-Velasquez S.L."/>
            <person name="Kruys A."/>
            <person name="Hutchinson M.I."/>
            <person name="Powell A.J."/>
            <person name="Barry K."/>
            <person name="Miller A.N."/>
            <person name="Grigoriev I.V."/>
            <person name="Debuchy R."/>
            <person name="Gladieux P."/>
            <person name="Thoren M.H."/>
            <person name="Johannesson H."/>
        </authorList>
    </citation>
    <scope>NUCLEOTIDE SEQUENCE</scope>
    <source>
        <strain evidence="1">CBS 314.62</strain>
    </source>
</reference>
<protein>
    <submittedName>
        <fullName evidence="1">Uncharacterized protein</fullName>
    </submittedName>
</protein>